<dbReference type="InterPro" id="IPR004089">
    <property type="entry name" value="MCPsignal_dom"/>
</dbReference>
<dbReference type="Gene3D" id="1.10.287.950">
    <property type="entry name" value="Methyl-accepting chemotaxis protein"/>
    <property type="match status" value="1"/>
</dbReference>
<dbReference type="OrthoDB" id="369835at2"/>
<keyword evidence="1 3" id="KW-0807">Transducer</keyword>
<dbReference type="GO" id="GO:0006935">
    <property type="term" value="P:chemotaxis"/>
    <property type="evidence" value="ECO:0007669"/>
    <property type="project" value="InterPro"/>
</dbReference>
<protein>
    <submittedName>
        <fullName evidence="6">Methyl-accepting chemotaxis protein</fullName>
    </submittedName>
</protein>
<name>A0A1I6ANZ9_9BACI</name>
<reference evidence="7" key="1">
    <citation type="submission" date="2016-10" db="EMBL/GenBank/DDBJ databases">
        <authorList>
            <person name="Varghese N."/>
            <person name="Submissions S."/>
        </authorList>
    </citation>
    <scope>NUCLEOTIDE SEQUENCE [LARGE SCALE GENOMIC DNA]</scope>
    <source>
        <strain evidence="7">DSM 11706</strain>
    </source>
</reference>
<evidence type="ECO:0000256" key="3">
    <source>
        <dbReference type="PROSITE-ProRule" id="PRU00284"/>
    </source>
</evidence>
<evidence type="ECO:0000256" key="2">
    <source>
        <dbReference type="ARBA" id="ARBA00029447"/>
    </source>
</evidence>
<proteinExistence type="inferred from homology"/>
<dbReference type="InterPro" id="IPR004090">
    <property type="entry name" value="Chemotax_Me-accpt_rcpt"/>
</dbReference>
<dbReference type="PROSITE" id="PS50111">
    <property type="entry name" value="CHEMOTAXIS_TRANSDUC_2"/>
    <property type="match status" value="1"/>
</dbReference>
<dbReference type="SUPFAM" id="SSF58104">
    <property type="entry name" value="Methyl-accepting chemotaxis protein (MCP) signaling domain"/>
    <property type="match status" value="1"/>
</dbReference>
<dbReference type="PANTHER" id="PTHR32089">
    <property type="entry name" value="METHYL-ACCEPTING CHEMOTAXIS PROTEIN MCPB"/>
    <property type="match status" value="1"/>
</dbReference>
<evidence type="ECO:0000259" key="5">
    <source>
        <dbReference type="PROSITE" id="PS50111"/>
    </source>
</evidence>
<dbReference type="GO" id="GO:0004888">
    <property type="term" value="F:transmembrane signaling receptor activity"/>
    <property type="evidence" value="ECO:0007669"/>
    <property type="project" value="InterPro"/>
</dbReference>
<sequence length="583" mass="63353">MKQKSSKLGSKITLYIVVGILLLVALFTTVLVYNTNKTVKDSLGGNGIHIAQNIATLVDVPAYEEFKKNPEQNEKYWELREELNNLLIQNGILYAYITDIPKEGETATIIVDAAGKDDDSAYLPGDISEGTNYEAVEGALTGSGSYTDLIEDEEYGEYLSSYAPLKNETGEIIGIVGVDISAADVQVIQQKSLKESVPFSLIMVILLGTVITLILYRYVRTALKPLTNMQDASIKFANGDLRGAEEVLKSVSLKQNNEIFDFAKSFRKSIVQLSSILTNMNGTAGSLLKVSDELEEVMKSVRSSNDEISESIYKIASGSEIQKTNNDEALTAMEEMTIGIQRIADSSTSVATSSSDMTELVTSSAANSMTVVHQIKNVEASVLATEKHVKDLGEKYQSIEEMVTVITGIADQTNLLALNAAIEAARAGEAGKGFAVVADEVRKLAEMSRNSAEEIRDHIQGFQTVTVLALEEMARSAKDVQSGSLAVEEIGNDLNKVLESVVRVNEEVQDVSAVTEQMSASSEEVLASMEQVTAIVNESVEQTRTVAVSADYQVDTVENLDKTIQTLQHSAHQLQKAINQFNL</sequence>
<gene>
    <name evidence="6" type="ORF">SAMN05421670_3529</name>
</gene>
<evidence type="ECO:0000256" key="1">
    <source>
        <dbReference type="ARBA" id="ARBA00023224"/>
    </source>
</evidence>
<dbReference type="AlphaFoldDB" id="A0A1I6ANZ9"/>
<feature type="domain" description="Methyl-accepting transducer" evidence="5">
    <location>
        <begin position="297"/>
        <end position="533"/>
    </location>
</feature>
<dbReference type="GO" id="GO:0016020">
    <property type="term" value="C:membrane"/>
    <property type="evidence" value="ECO:0007669"/>
    <property type="project" value="InterPro"/>
</dbReference>
<dbReference type="PRINTS" id="PR00260">
    <property type="entry name" value="CHEMTRNSDUCR"/>
</dbReference>
<organism evidence="6 7">
    <name type="scientific">Psychrobacillus psychrotolerans</name>
    <dbReference type="NCBI Taxonomy" id="126156"/>
    <lineage>
        <taxon>Bacteria</taxon>
        <taxon>Bacillati</taxon>
        <taxon>Bacillota</taxon>
        <taxon>Bacilli</taxon>
        <taxon>Bacillales</taxon>
        <taxon>Bacillaceae</taxon>
        <taxon>Psychrobacillus</taxon>
    </lineage>
</organism>
<keyword evidence="4" id="KW-1133">Transmembrane helix</keyword>
<dbReference type="SMART" id="SM00283">
    <property type="entry name" value="MA"/>
    <property type="match status" value="1"/>
</dbReference>
<dbReference type="PANTHER" id="PTHR32089:SF112">
    <property type="entry name" value="LYSOZYME-LIKE PROTEIN-RELATED"/>
    <property type="match status" value="1"/>
</dbReference>
<dbReference type="EMBL" id="FOXU01000008">
    <property type="protein sequence ID" value="SFQ70410.1"/>
    <property type="molecule type" value="Genomic_DNA"/>
</dbReference>
<comment type="similarity">
    <text evidence="2">Belongs to the methyl-accepting chemotaxis (MCP) protein family.</text>
</comment>
<evidence type="ECO:0000313" key="7">
    <source>
        <dbReference type="Proteomes" id="UP000198734"/>
    </source>
</evidence>
<keyword evidence="4" id="KW-0812">Transmembrane</keyword>
<dbReference type="RefSeq" id="WP_093538160.1">
    <property type="nucleotide sequence ID" value="NZ_FOXU01000008.1"/>
</dbReference>
<dbReference type="GO" id="GO:0007165">
    <property type="term" value="P:signal transduction"/>
    <property type="evidence" value="ECO:0007669"/>
    <property type="project" value="UniProtKB-KW"/>
</dbReference>
<evidence type="ECO:0000313" key="6">
    <source>
        <dbReference type="EMBL" id="SFQ70410.1"/>
    </source>
</evidence>
<dbReference type="SUPFAM" id="SSF103190">
    <property type="entry name" value="Sensory domain-like"/>
    <property type="match status" value="1"/>
</dbReference>
<keyword evidence="4" id="KW-0472">Membrane</keyword>
<dbReference type="STRING" id="126156.SAMN05421670_3529"/>
<evidence type="ECO:0000256" key="4">
    <source>
        <dbReference type="SAM" id="Phobius"/>
    </source>
</evidence>
<dbReference type="CDD" id="cd18773">
    <property type="entry name" value="PDC1_HK_sensor"/>
    <property type="match status" value="1"/>
</dbReference>
<dbReference type="Proteomes" id="UP000198734">
    <property type="component" value="Unassembled WGS sequence"/>
</dbReference>
<accession>A0A1I6ANZ9</accession>
<dbReference type="Pfam" id="PF00015">
    <property type="entry name" value="MCPsignal"/>
    <property type="match status" value="1"/>
</dbReference>
<dbReference type="InterPro" id="IPR029151">
    <property type="entry name" value="Sensor-like_sf"/>
</dbReference>
<feature type="transmembrane region" description="Helical" evidence="4">
    <location>
        <begin position="12"/>
        <end position="33"/>
    </location>
</feature>
<keyword evidence="7" id="KW-1185">Reference proteome</keyword>
<feature type="transmembrane region" description="Helical" evidence="4">
    <location>
        <begin position="199"/>
        <end position="219"/>
    </location>
</feature>
<dbReference type="CDD" id="cd11386">
    <property type="entry name" value="MCP_signal"/>
    <property type="match status" value="1"/>
</dbReference>